<proteinExistence type="predicted"/>
<organism evidence="2 3">
    <name type="scientific">Gregarina niphandrodes</name>
    <name type="common">Septate eugregarine</name>
    <dbReference type="NCBI Taxonomy" id="110365"/>
    <lineage>
        <taxon>Eukaryota</taxon>
        <taxon>Sar</taxon>
        <taxon>Alveolata</taxon>
        <taxon>Apicomplexa</taxon>
        <taxon>Conoidasida</taxon>
        <taxon>Gregarinasina</taxon>
        <taxon>Eugregarinorida</taxon>
        <taxon>Gregarinidae</taxon>
        <taxon>Gregarina</taxon>
    </lineage>
</organism>
<keyword evidence="1" id="KW-1133">Transmembrane helix</keyword>
<dbReference type="EMBL" id="AFNH02000134">
    <property type="protein sequence ID" value="EZG81696.1"/>
    <property type="molecule type" value="Genomic_DNA"/>
</dbReference>
<gene>
    <name evidence="2" type="ORF">GNI_018380</name>
</gene>
<keyword evidence="3" id="KW-1185">Reference proteome</keyword>
<protein>
    <submittedName>
        <fullName evidence="2">Transmembrane protein</fullName>
    </submittedName>
</protein>
<sequence length="158" mass="16882">MGPIAITGAAPQGANWTTANVGAMDLGEMVYIVQLAGVAVAGLPLLLWCSKGFALWSLSAAIRMAVGLAISNIGIRCHSQKFFLSSGKDPDFASLPFSLREQTRQLFNIYIINALTAGLLAYAGYITALIAAWTRSKKWVTRDVYVNVLATIVSSTQV</sequence>
<feature type="transmembrane region" description="Helical" evidence="1">
    <location>
        <begin position="29"/>
        <end position="48"/>
    </location>
</feature>
<keyword evidence="1 2" id="KW-0812">Transmembrane</keyword>
<dbReference type="RefSeq" id="XP_011134202.1">
    <property type="nucleotide sequence ID" value="XM_011135900.1"/>
</dbReference>
<comment type="caution">
    <text evidence="2">The sequence shown here is derived from an EMBL/GenBank/DDBJ whole genome shotgun (WGS) entry which is preliminary data.</text>
</comment>
<dbReference type="VEuPathDB" id="CryptoDB:GNI_018380"/>
<evidence type="ECO:0000313" key="3">
    <source>
        <dbReference type="Proteomes" id="UP000019763"/>
    </source>
</evidence>
<feature type="transmembrane region" description="Helical" evidence="1">
    <location>
        <begin position="107"/>
        <end position="133"/>
    </location>
</feature>
<name>A0A023BBZ7_GRENI</name>
<evidence type="ECO:0000313" key="2">
    <source>
        <dbReference type="EMBL" id="EZG81696.1"/>
    </source>
</evidence>
<dbReference type="Proteomes" id="UP000019763">
    <property type="component" value="Unassembled WGS sequence"/>
</dbReference>
<feature type="transmembrane region" description="Helical" evidence="1">
    <location>
        <begin position="55"/>
        <end position="75"/>
    </location>
</feature>
<dbReference type="AlphaFoldDB" id="A0A023BBZ7"/>
<dbReference type="GeneID" id="22910929"/>
<reference evidence="2" key="1">
    <citation type="submission" date="2013-12" db="EMBL/GenBank/DDBJ databases">
        <authorList>
            <person name="Omoto C.K."/>
            <person name="Sibley D."/>
            <person name="Venepally P."/>
            <person name="Hadjithomas M."/>
            <person name="Karamycheva S."/>
            <person name="Brunk B."/>
            <person name="Roos D."/>
            <person name="Caler E."/>
            <person name="Lorenzi H."/>
        </authorList>
    </citation>
    <scope>NUCLEOTIDE SEQUENCE</scope>
</reference>
<evidence type="ECO:0000256" key="1">
    <source>
        <dbReference type="SAM" id="Phobius"/>
    </source>
</evidence>
<keyword evidence="1" id="KW-0472">Membrane</keyword>
<accession>A0A023BBZ7</accession>